<evidence type="ECO:0000313" key="2">
    <source>
        <dbReference type="Proteomes" id="UP000219335"/>
    </source>
</evidence>
<sequence length="215" mass="24951">MTRRQSPVVGMELDEFSDVALFRDRVAKFENAQRKYQGIPISRTAPGENLDEVIFEANTPDVEEVASLARNFRFFYADNEPTQFQKILTKVRRRTEDEWACGYMDWLSDQYKEAMKATQVSADLGHPVPNRRIIDLWFNSEFFHSEQAKRQELIDIHAAIGEVPSLFQLYLAIVRCSSFIRMLYSVVHALDADHKFVYSPNHHFGRGQSNGRRDA</sequence>
<dbReference type="EMBL" id="OCMU01000001">
    <property type="protein sequence ID" value="SOD16631.1"/>
    <property type="molecule type" value="Genomic_DNA"/>
</dbReference>
<organism evidence="1 2">
    <name type="scientific">Nitrosomonas ureae</name>
    <dbReference type="NCBI Taxonomy" id="44577"/>
    <lineage>
        <taxon>Bacteria</taxon>
        <taxon>Pseudomonadati</taxon>
        <taxon>Pseudomonadota</taxon>
        <taxon>Betaproteobacteria</taxon>
        <taxon>Nitrosomonadales</taxon>
        <taxon>Nitrosomonadaceae</taxon>
        <taxon>Nitrosomonas</taxon>
    </lineage>
</organism>
<evidence type="ECO:0000313" key="1">
    <source>
        <dbReference type="EMBL" id="SOD16631.1"/>
    </source>
</evidence>
<gene>
    <name evidence="1" type="ORF">SAMN06297164_0670</name>
</gene>
<accession>A0A286A483</accession>
<proteinExistence type="predicted"/>
<reference evidence="1 2" key="1">
    <citation type="submission" date="2017-09" db="EMBL/GenBank/DDBJ databases">
        <authorList>
            <person name="Ehlers B."/>
            <person name="Leendertz F.H."/>
        </authorList>
    </citation>
    <scope>NUCLEOTIDE SEQUENCE [LARGE SCALE GENOMIC DNA]</scope>
    <source>
        <strain evidence="1 2">Nm42</strain>
    </source>
</reference>
<name>A0A286A483_9PROT</name>
<protein>
    <submittedName>
        <fullName evidence="1">Uncharacterized protein</fullName>
    </submittedName>
</protein>
<dbReference type="AlphaFoldDB" id="A0A286A483"/>
<dbReference type="Proteomes" id="UP000219335">
    <property type="component" value="Unassembled WGS sequence"/>
</dbReference>